<reference evidence="5 6" key="1">
    <citation type="journal article" date="2013" name="Genome Announc.">
        <title>Complete Genome Sequence of Glaciecola psychrophila Strain 170T.</title>
        <authorList>
            <person name="Yin J."/>
            <person name="Chen J."/>
            <person name="Liu G."/>
            <person name="Yu Y."/>
            <person name="Song L."/>
            <person name="Wang X."/>
            <person name="Qu X."/>
        </authorList>
    </citation>
    <scope>NUCLEOTIDE SEQUENCE [LARGE SCALE GENOMIC DNA]</scope>
    <source>
        <strain evidence="5 6">170</strain>
    </source>
</reference>
<evidence type="ECO:0000313" key="5">
    <source>
        <dbReference type="EMBL" id="AGH47107.1"/>
    </source>
</evidence>
<dbReference type="Pfam" id="PF00271">
    <property type="entry name" value="Helicase_C"/>
    <property type="match status" value="1"/>
</dbReference>
<dbReference type="PANTHER" id="PTHR10799">
    <property type="entry name" value="SNF2/RAD54 HELICASE FAMILY"/>
    <property type="match status" value="1"/>
</dbReference>
<dbReference type="SMART" id="SM00490">
    <property type="entry name" value="HELICc"/>
    <property type="match status" value="1"/>
</dbReference>
<dbReference type="InterPro" id="IPR001650">
    <property type="entry name" value="Helicase_C-like"/>
</dbReference>
<dbReference type="GO" id="GO:0016787">
    <property type="term" value="F:hydrolase activity"/>
    <property type="evidence" value="ECO:0007669"/>
    <property type="project" value="UniProtKB-KW"/>
</dbReference>
<dbReference type="STRING" id="1129794.C427_5008"/>
<dbReference type="PROSITE" id="PS51192">
    <property type="entry name" value="HELICASE_ATP_BIND_1"/>
    <property type="match status" value="1"/>
</dbReference>
<gene>
    <name evidence="5" type="ORF">C427_5008</name>
</gene>
<dbReference type="CDD" id="cd18012">
    <property type="entry name" value="DEXQc_arch_SWI2_SNF2"/>
    <property type="match status" value="1"/>
</dbReference>
<evidence type="ECO:0000313" key="6">
    <source>
        <dbReference type="Proteomes" id="UP000011864"/>
    </source>
</evidence>
<feature type="domain" description="Helicase ATP-binding" evidence="3">
    <location>
        <begin position="982"/>
        <end position="1142"/>
    </location>
</feature>
<evidence type="ECO:0008006" key="7">
    <source>
        <dbReference type="Google" id="ProtNLM"/>
    </source>
</evidence>
<dbReference type="GO" id="GO:0004386">
    <property type="term" value="F:helicase activity"/>
    <property type="evidence" value="ECO:0007669"/>
    <property type="project" value="UniProtKB-KW"/>
</dbReference>
<dbReference type="RefSeq" id="WP_007641309.1">
    <property type="nucleotide sequence ID" value="NC_020514.1"/>
</dbReference>
<dbReference type="HOGENOM" id="CLU_000315_21_7_6"/>
<keyword evidence="6" id="KW-1185">Reference proteome</keyword>
<dbReference type="EMBL" id="CP003837">
    <property type="protein sequence ID" value="AGH47107.1"/>
    <property type="molecule type" value="Genomic_DNA"/>
</dbReference>
<dbReference type="Gene3D" id="3.40.50.300">
    <property type="entry name" value="P-loop containing nucleotide triphosphate hydrolases"/>
    <property type="match status" value="1"/>
</dbReference>
<keyword evidence="2" id="KW-0347">Helicase</keyword>
<dbReference type="CDD" id="cd18793">
    <property type="entry name" value="SF2_C_SNF"/>
    <property type="match status" value="1"/>
</dbReference>
<dbReference type="KEGG" id="gps:C427_5008"/>
<evidence type="ECO:0000256" key="2">
    <source>
        <dbReference type="ARBA" id="ARBA00022806"/>
    </source>
</evidence>
<sequence length="1437" mass="162328">MKLAVLIQPSIHLQIESLYHAFLELNAAEQTMLMILAVVYKPIGINKLAHVIDILDSRGFLPQAKKEYRLTVQQKEQLTQLSLLIPNREGLQLNRLLTNRLTAEIDQFHALFTLTAHGQSHSTLLEIITAVEQVVPVVDSYSWQNREVDRSRVIRDLYYLNQTEQLTAALALNKNPQIINHKQNRILVEILFLPFDLSTFLELPKVLQYQAFATLIRTFQVEGQSCAYPVQLLEQVCAANSDRISPLYNIDCHHLLAEQYLYQMRFSDFERIQVIQDISSYGLQLQGTYCFLVGENQQAIDYFEQAMLAKNKLTKRKKQYLNDVLGYFYKLALMVQGNQQDVSYFSNAIQQVEFEDSDRKSDNDFFYIGQGVVKPIQSLLSGEKYNINIEFNSVDDEIDFFSHQLCYFNYLLAQVWCNQSKGPGWAKVALRYQAHFKQLAYPLFAQICCQMAASFIDEKPDLKKQSDLASESVLIDVSNLIEIKSEWDLALDKLIALNPNAEKNVAPNAVKTVKPVRLIWEFEQSYGHTLTAREQKFNKSGWSKGRVVSLKRLKEETALFDYLSESDKKICRAIDAHQSWGYYSKLEYTLQGLSALKAAVGIDNLYQSGDLSQVIEIIKREPELLVSQHGDQLCLSIADLPDDISSDEGQPAYDLKSVTDTQYQLTVFSAEHLKVADIIGEAGLLIPISAKQKALAGIAAIAPFLNIQSDITELDTGLETHECDPNLVVNIHPIKNGLTFTCVVMPFGETGPAFKPAVGNASLTTDLNGKRMATQRDLVREETLLDQLDQACPAFLNMPDNILLLDDLQTALVALEQLEMAITQAPFDLVLRWPKGKKVSLTKKLDSAHLQISFSQKNEWFDITGDLQIDNEQVLDLRKLLELVKTSNGRFIELGQDQILALSDDLRHKLELINQVTDDGKFHPLASLQMEEATTGMRMKTIHAWDEQTLKMHQANTIEPQIPSTFQAQLRDYQLVGFDWASRLAHWGAGACLADDMGLGKTLQALAILLSRAKQGPSLVIAPTSVCFNWQQEALKFAPTLNIKIFADTANTVQRQKLLNELSPFDCVIISYGLLQREHEILKGVHWHSIVADEAQALKNPLTKRTKAAVALKSDFKMITTGTPIENNLTELWSLFRFINPGLLGNIKRFGERFSVPIENANEEPLAARKASQALKALIQPFILRRMKNQVLTELPSRTEINIRVEMSPQERDFYEALRLNAIDNISQNEQQANAGEQRIKMLAELVKLRQACCHPKLVMAETDIPSAKLAALDELLEELKLNNHKALIFSQFVGHLQLIRQHIEAKGFSYQYLDGSTPQKKRQKSVNAFQSGEGDIFLISLKAGGSGLNLTAADYVIHMDPWWNPAVEEQASDRAHRIGQTRPVTIYRLIAQNTIEEKIVALHQHKRDLADKLLSGNEAVTKLSVDDMLSLLKEAF</sequence>
<dbReference type="Pfam" id="PF00176">
    <property type="entry name" value="SNF2-rel_dom"/>
    <property type="match status" value="1"/>
</dbReference>
<dbReference type="Gene3D" id="3.40.50.10810">
    <property type="entry name" value="Tandem AAA-ATPase domain"/>
    <property type="match status" value="1"/>
</dbReference>
<dbReference type="SMART" id="SM00487">
    <property type="entry name" value="DEXDc"/>
    <property type="match status" value="1"/>
</dbReference>
<dbReference type="InterPro" id="IPR014001">
    <property type="entry name" value="Helicase_ATP-bd"/>
</dbReference>
<dbReference type="GO" id="GO:0005524">
    <property type="term" value="F:ATP binding"/>
    <property type="evidence" value="ECO:0007669"/>
    <property type="project" value="InterPro"/>
</dbReference>
<dbReference type="OrthoDB" id="9760715at2"/>
<dbReference type="PROSITE" id="PS51194">
    <property type="entry name" value="HELICASE_CTER"/>
    <property type="match status" value="1"/>
</dbReference>
<dbReference type="InterPro" id="IPR000330">
    <property type="entry name" value="SNF2_N"/>
</dbReference>
<accession>K7AFA6</accession>
<evidence type="ECO:0000259" key="3">
    <source>
        <dbReference type="PROSITE" id="PS51192"/>
    </source>
</evidence>
<organism evidence="5 6">
    <name type="scientific">Paraglaciecola psychrophila 170</name>
    <dbReference type="NCBI Taxonomy" id="1129794"/>
    <lineage>
        <taxon>Bacteria</taxon>
        <taxon>Pseudomonadati</taxon>
        <taxon>Pseudomonadota</taxon>
        <taxon>Gammaproteobacteria</taxon>
        <taxon>Alteromonadales</taxon>
        <taxon>Alteromonadaceae</taxon>
        <taxon>Paraglaciecola</taxon>
    </lineage>
</organism>
<name>K7AFA6_9ALTE</name>
<dbReference type="InterPro" id="IPR049730">
    <property type="entry name" value="SNF2/RAD54-like_C"/>
</dbReference>
<feature type="domain" description="Helicase C-terminal" evidence="4">
    <location>
        <begin position="1272"/>
        <end position="1430"/>
    </location>
</feature>
<dbReference type="Proteomes" id="UP000011864">
    <property type="component" value="Chromosome"/>
</dbReference>
<dbReference type="InterPro" id="IPR027417">
    <property type="entry name" value="P-loop_NTPase"/>
</dbReference>
<keyword evidence="2" id="KW-0067">ATP-binding</keyword>
<dbReference type="PATRIC" id="fig|1129794.4.peg.4995"/>
<evidence type="ECO:0000259" key="4">
    <source>
        <dbReference type="PROSITE" id="PS51194"/>
    </source>
</evidence>
<dbReference type="FunFam" id="3.40.50.300:FF:000533">
    <property type="entry name" value="Helicase, Snf2 family"/>
    <property type="match status" value="1"/>
</dbReference>
<dbReference type="eggNOG" id="COG0553">
    <property type="taxonomic scope" value="Bacteria"/>
</dbReference>
<keyword evidence="1" id="KW-0378">Hydrolase</keyword>
<proteinExistence type="predicted"/>
<evidence type="ECO:0000256" key="1">
    <source>
        <dbReference type="ARBA" id="ARBA00022801"/>
    </source>
</evidence>
<protein>
    <recommendedName>
        <fullName evidence="7">Helicase</fullName>
    </recommendedName>
</protein>
<dbReference type="InterPro" id="IPR038718">
    <property type="entry name" value="SNF2-like_sf"/>
</dbReference>
<dbReference type="SUPFAM" id="SSF52540">
    <property type="entry name" value="P-loop containing nucleoside triphosphate hydrolases"/>
    <property type="match status" value="2"/>
</dbReference>
<keyword evidence="2" id="KW-0547">Nucleotide-binding</keyword>